<proteinExistence type="predicted"/>
<protein>
    <submittedName>
        <fullName evidence="1">Uncharacterized protein</fullName>
    </submittedName>
</protein>
<accession>A0A426UZV8</accession>
<comment type="caution">
    <text evidence="1">The sequence shown here is derived from an EMBL/GenBank/DDBJ whole genome shotgun (WGS) entry which is preliminary data.</text>
</comment>
<keyword evidence="2" id="KW-1185">Reference proteome</keyword>
<evidence type="ECO:0000313" key="2">
    <source>
        <dbReference type="Proteomes" id="UP000277256"/>
    </source>
</evidence>
<name>A0A426UZV8_9ACTN</name>
<reference evidence="1 2" key="1">
    <citation type="submission" date="2018-12" db="EMBL/GenBank/DDBJ databases">
        <title>Glycomyces sp. YIM 121974 draft genome.</title>
        <authorList>
            <person name="Li Q."/>
        </authorList>
    </citation>
    <scope>NUCLEOTIDE SEQUENCE [LARGE SCALE GENOMIC DNA]</scope>
    <source>
        <strain evidence="1 2">YIM 121974</strain>
    </source>
</reference>
<organism evidence="1 2">
    <name type="scientific">Glycomyces terrestris</name>
    <dbReference type="NCBI Taxonomy" id="2493553"/>
    <lineage>
        <taxon>Bacteria</taxon>
        <taxon>Bacillati</taxon>
        <taxon>Actinomycetota</taxon>
        <taxon>Actinomycetes</taxon>
        <taxon>Glycomycetales</taxon>
        <taxon>Glycomycetaceae</taxon>
        <taxon>Glycomyces</taxon>
    </lineage>
</organism>
<gene>
    <name evidence="1" type="ORF">EIW28_06075</name>
</gene>
<dbReference type="AlphaFoldDB" id="A0A426UZV8"/>
<dbReference type="RefSeq" id="WP_125246844.1">
    <property type="nucleotide sequence ID" value="NZ_RSEB01000002.1"/>
</dbReference>
<dbReference type="EMBL" id="RSEB01000002">
    <property type="protein sequence ID" value="RRS00159.1"/>
    <property type="molecule type" value="Genomic_DNA"/>
</dbReference>
<dbReference type="OrthoDB" id="3429271at2"/>
<dbReference type="Proteomes" id="UP000277256">
    <property type="component" value="Unassembled WGS sequence"/>
</dbReference>
<evidence type="ECO:0000313" key="1">
    <source>
        <dbReference type="EMBL" id="RRS00159.1"/>
    </source>
</evidence>
<sequence length="286" mass="32071">MVIVFLIILALIVFVAWKVYQGWNSTVPQPLPPPVVAQPLPVHEYTVELFLPSSLPSLKFGARFTVKYLLKGELRIGEDVRRVLEWELHQAAQSVTSQFPLTVSRYLHLALNDRLNAWRWVREGVVGFQAECTGVQADPKDLALAAELERARFTLEMEAQLHDARLRGAERLGGLLGEPRTAALWWFAQHPDRVEDLPRITELMYTLDAQLNHRGAVLGPGVLAVGDEFSPTSGTDLDVFLTGAKSEERTLLLNTLTTAYERLGRPDLAERARTLADVEEDEADVR</sequence>